<gene>
    <name evidence="2" type="ORF">UFOPK3564_01218</name>
</gene>
<feature type="region of interest" description="Disordered" evidence="1">
    <location>
        <begin position="82"/>
        <end position="118"/>
    </location>
</feature>
<name>A0A6J7H2T1_9ZZZZ</name>
<protein>
    <submittedName>
        <fullName evidence="2">Unannotated protein</fullName>
    </submittedName>
</protein>
<reference evidence="2" key="1">
    <citation type="submission" date="2020-05" db="EMBL/GenBank/DDBJ databases">
        <authorList>
            <person name="Chiriac C."/>
            <person name="Salcher M."/>
            <person name="Ghai R."/>
            <person name="Kavagutti S V."/>
        </authorList>
    </citation>
    <scope>NUCLEOTIDE SEQUENCE</scope>
</reference>
<organism evidence="2">
    <name type="scientific">freshwater metagenome</name>
    <dbReference type="NCBI Taxonomy" id="449393"/>
    <lineage>
        <taxon>unclassified sequences</taxon>
        <taxon>metagenomes</taxon>
        <taxon>ecological metagenomes</taxon>
    </lineage>
</organism>
<dbReference type="AlphaFoldDB" id="A0A6J7H2T1"/>
<dbReference type="EMBL" id="CAFBMK010000055">
    <property type="protein sequence ID" value="CAB4910720.1"/>
    <property type="molecule type" value="Genomic_DNA"/>
</dbReference>
<evidence type="ECO:0000256" key="1">
    <source>
        <dbReference type="SAM" id="MobiDB-lite"/>
    </source>
</evidence>
<evidence type="ECO:0000313" key="2">
    <source>
        <dbReference type="EMBL" id="CAB4910720.1"/>
    </source>
</evidence>
<proteinExistence type="predicted"/>
<feature type="compositionally biased region" description="Low complexity" evidence="1">
    <location>
        <begin position="99"/>
        <end position="108"/>
    </location>
</feature>
<accession>A0A6J7H2T1</accession>
<sequence>MRRRLLAVAGTALLLAAIALADAALALELAPAGLLVALAAAGWMPGEERLVRAMRRRRSPAPRPRPVALLLRGPQVLLARGRRATAGGGVRGPPRPAVPRRTPAPVRGRCARPATSPA</sequence>